<dbReference type="SMART" id="SM00450">
    <property type="entry name" value="RHOD"/>
    <property type="match status" value="2"/>
</dbReference>
<evidence type="ECO:0000256" key="2">
    <source>
        <dbReference type="ARBA" id="ARBA00022737"/>
    </source>
</evidence>
<dbReference type="RefSeq" id="WP_111498629.1">
    <property type="nucleotide sequence ID" value="NZ_QKYN01000003.1"/>
</dbReference>
<sequence length="286" mass="29555">MIEPVTTLIGPAELADLLAGAQPPTLLDIRWSLGGPPGAEEFAKGHLPGAHYVDLDRELAAAPGAAGRHPLPAPEVLQSALRRSGVRADRDVVVYDAATSMSAARAWWLLRWAGHPRVRVLDGGLRAWTEAGLALSTAEPSDEAGDFTVVPGGLPTTDADGAAAWPVTDGAPRVLLDARAGERYRGETEPVDPRAGHVPGALSAPTSDNVDASGRFLPPADLATRFAALGATKDTDIAVYCGSGVTAAHTVLALELAGLPATLYPGSWSEWSADPARPAATGPDPR</sequence>
<dbReference type="InterPro" id="IPR001763">
    <property type="entry name" value="Rhodanese-like_dom"/>
</dbReference>
<comment type="caution">
    <text evidence="5">The sequence shown here is derived from an EMBL/GenBank/DDBJ whole genome shotgun (WGS) entry which is preliminary data.</text>
</comment>
<dbReference type="OrthoDB" id="9770030at2"/>
<dbReference type="EMBL" id="QKYN01000003">
    <property type="protein sequence ID" value="RAG87597.1"/>
    <property type="molecule type" value="Genomic_DNA"/>
</dbReference>
<keyword evidence="6" id="KW-1185">Reference proteome</keyword>
<gene>
    <name evidence="5" type="ORF">DN069_00280</name>
</gene>
<dbReference type="CDD" id="cd01449">
    <property type="entry name" value="TST_Repeat_2"/>
    <property type="match status" value="1"/>
</dbReference>
<evidence type="ECO:0000256" key="3">
    <source>
        <dbReference type="SAM" id="MobiDB-lite"/>
    </source>
</evidence>
<dbReference type="InterPro" id="IPR001307">
    <property type="entry name" value="Thiosulphate_STrfase_CS"/>
</dbReference>
<organism evidence="5 6">
    <name type="scientific">Streptacidiphilus pinicola</name>
    <dbReference type="NCBI Taxonomy" id="2219663"/>
    <lineage>
        <taxon>Bacteria</taxon>
        <taxon>Bacillati</taxon>
        <taxon>Actinomycetota</taxon>
        <taxon>Actinomycetes</taxon>
        <taxon>Kitasatosporales</taxon>
        <taxon>Streptomycetaceae</taxon>
        <taxon>Streptacidiphilus</taxon>
    </lineage>
</organism>
<feature type="domain" description="Rhodanese" evidence="4">
    <location>
        <begin position="169"/>
        <end position="280"/>
    </location>
</feature>
<dbReference type="InterPro" id="IPR045078">
    <property type="entry name" value="TST/MPST-like"/>
</dbReference>
<dbReference type="SUPFAM" id="SSF52821">
    <property type="entry name" value="Rhodanese/Cell cycle control phosphatase"/>
    <property type="match status" value="2"/>
</dbReference>
<evidence type="ECO:0000259" key="4">
    <source>
        <dbReference type="PROSITE" id="PS50206"/>
    </source>
</evidence>
<dbReference type="PANTHER" id="PTHR11364">
    <property type="entry name" value="THIOSULFATE SULFERTANSFERASE"/>
    <property type="match status" value="1"/>
</dbReference>
<dbReference type="CDD" id="cd01448">
    <property type="entry name" value="TST_Repeat_1"/>
    <property type="match status" value="1"/>
</dbReference>
<dbReference type="Pfam" id="PF00581">
    <property type="entry name" value="Rhodanese"/>
    <property type="match status" value="2"/>
</dbReference>
<accession>A0A2X0ISL2</accession>
<proteinExistence type="predicted"/>
<keyword evidence="1 5" id="KW-0808">Transferase</keyword>
<evidence type="ECO:0000313" key="6">
    <source>
        <dbReference type="Proteomes" id="UP000248889"/>
    </source>
</evidence>
<keyword evidence="2" id="KW-0677">Repeat</keyword>
<dbReference type="PROSITE" id="PS50206">
    <property type="entry name" value="RHODANESE_3"/>
    <property type="match status" value="2"/>
</dbReference>
<protein>
    <submittedName>
        <fullName evidence="5">Sulfurtransferase</fullName>
    </submittedName>
</protein>
<dbReference type="PROSITE" id="PS00380">
    <property type="entry name" value="RHODANESE_1"/>
    <property type="match status" value="1"/>
</dbReference>
<feature type="region of interest" description="Disordered" evidence="3">
    <location>
        <begin position="184"/>
        <end position="209"/>
    </location>
</feature>
<evidence type="ECO:0000256" key="1">
    <source>
        <dbReference type="ARBA" id="ARBA00022679"/>
    </source>
</evidence>
<dbReference type="GO" id="GO:0004792">
    <property type="term" value="F:thiosulfate-cyanide sulfurtransferase activity"/>
    <property type="evidence" value="ECO:0007669"/>
    <property type="project" value="InterPro"/>
</dbReference>
<dbReference type="PANTHER" id="PTHR11364:SF27">
    <property type="entry name" value="SULFURTRANSFERASE"/>
    <property type="match status" value="1"/>
</dbReference>
<dbReference type="InterPro" id="IPR036873">
    <property type="entry name" value="Rhodanese-like_dom_sf"/>
</dbReference>
<dbReference type="Proteomes" id="UP000248889">
    <property type="component" value="Unassembled WGS sequence"/>
</dbReference>
<dbReference type="AlphaFoldDB" id="A0A2X0ISL2"/>
<name>A0A2X0ISL2_9ACTN</name>
<dbReference type="Gene3D" id="3.40.250.10">
    <property type="entry name" value="Rhodanese-like domain"/>
    <property type="match status" value="2"/>
</dbReference>
<reference evidence="5 6" key="1">
    <citation type="submission" date="2018-06" db="EMBL/GenBank/DDBJ databases">
        <title>Streptacidiphilus pinicola sp. nov., isolated from pine grove soil.</title>
        <authorList>
            <person name="Roh S.G."/>
            <person name="Park S."/>
            <person name="Kim M.-K."/>
            <person name="Yun B.-R."/>
            <person name="Park J."/>
            <person name="Kim M.J."/>
            <person name="Kim Y.S."/>
            <person name="Kim S.B."/>
        </authorList>
    </citation>
    <scope>NUCLEOTIDE SEQUENCE [LARGE SCALE GENOMIC DNA]</scope>
    <source>
        <strain evidence="5 6">MMS16-CNU450</strain>
    </source>
</reference>
<feature type="compositionally biased region" description="Basic and acidic residues" evidence="3">
    <location>
        <begin position="184"/>
        <end position="195"/>
    </location>
</feature>
<evidence type="ECO:0000313" key="5">
    <source>
        <dbReference type="EMBL" id="RAG87597.1"/>
    </source>
</evidence>
<feature type="domain" description="Rhodanese" evidence="4">
    <location>
        <begin position="20"/>
        <end position="137"/>
    </location>
</feature>